<evidence type="ECO:0000313" key="11">
    <source>
        <dbReference type="Proteomes" id="UP000005540"/>
    </source>
</evidence>
<keyword evidence="4 8" id="KW-0031">Aminopeptidase</keyword>
<dbReference type="Gene3D" id="3.40.630.10">
    <property type="entry name" value="Zn peptidases"/>
    <property type="match status" value="1"/>
</dbReference>
<dbReference type="EC" id="3.4.11.10" evidence="8"/>
<gene>
    <name evidence="8" type="primary">pepA</name>
    <name evidence="10" type="ORF">SULYE_0564</name>
</gene>
<feature type="binding site" evidence="8">
    <location>
        <position position="347"/>
    </location>
    <ligand>
        <name>Mn(2+)</name>
        <dbReference type="ChEBI" id="CHEBI:29035"/>
        <label>2</label>
    </ligand>
</feature>
<proteinExistence type="inferred from homology"/>
<comment type="function">
    <text evidence="8">Presumably involved in the processing and regular turnover of intracellular proteins. Catalyzes the removal of unsubstituted N-terminal amino acids from various peptides.</text>
</comment>
<dbReference type="InterPro" id="IPR043472">
    <property type="entry name" value="Macro_dom-like"/>
</dbReference>
<evidence type="ECO:0000259" key="9">
    <source>
        <dbReference type="PROSITE" id="PS00631"/>
    </source>
</evidence>
<dbReference type="PRINTS" id="PR00481">
    <property type="entry name" value="LAMNOPPTDASE"/>
</dbReference>
<evidence type="ECO:0000256" key="4">
    <source>
        <dbReference type="ARBA" id="ARBA00022438"/>
    </source>
</evidence>
<accession>C4FJ23</accession>
<dbReference type="PROSITE" id="PS00631">
    <property type="entry name" value="CYTOSOL_AP"/>
    <property type="match status" value="1"/>
</dbReference>
<keyword evidence="8" id="KW-0479">Metal-binding</keyword>
<dbReference type="InterPro" id="IPR011356">
    <property type="entry name" value="Leucine_aapep/pepB"/>
</dbReference>
<dbReference type="NCBIfam" id="NF002083">
    <property type="entry name" value="PRK00913.3-5"/>
    <property type="match status" value="1"/>
</dbReference>
<comment type="caution">
    <text evidence="10">The sequence shown here is derived from an EMBL/GenBank/DDBJ whole genome shotgun (WGS) entry which is preliminary data.</text>
</comment>
<comment type="similarity">
    <text evidence="3 8">Belongs to the peptidase M17 family.</text>
</comment>
<dbReference type="Proteomes" id="UP000005540">
    <property type="component" value="Unassembled WGS sequence"/>
</dbReference>
<feature type="domain" description="Cytosol aminopeptidase" evidence="9">
    <location>
        <begin position="343"/>
        <end position="350"/>
    </location>
</feature>
<evidence type="ECO:0000256" key="8">
    <source>
        <dbReference type="HAMAP-Rule" id="MF_00181"/>
    </source>
</evidence>
<feature type="binding site" evidence="8">
    <location>
        <position position="268"/>
    </location>
    <ligand>
        <name>Mn(2+)</name>
        <dbReference type="ChEBI" id="CHEBI:29035"/>
        <label>1</label>
    </ligand>
</feature>
<sequence>MEINLTTKKLDNVKTDAVFFLMFEDNKKLEGELEKIDKALNGGVSDLIKLQKYKAEEGKFLIVPTLGKIKANYVAIVGLGKEKKFENDILRRVASYIIRKAKELKLSDIIIDTNLQQFENYDEVVQAITEGLILGDYSFDKYFSKKDEHKVKEVQINIPKNQDKDRLNEFVRIGKILAEAQNFTRDLVNEPANVINTIQFAEIAEKLAKEYGFEIKIYDEEEIEKMGMGAYLAVAKGSDNPPRFIHLTYRPKNSQGEIAIVGKGLMFDSGGLNIKTGDFMRWMKTDKSGACAVLGIFKAIGELKPDITVHGIVAAAENMPSGKAYRPDDILRAKNGVTIEVGNTDAEGRLTLADALSYASELKPDAIIDMATLTGACVVALGEFTAGVMGNNQKFINEILKTSEETGEWMWQLPFNNKLREQIKAPHADVYNVGTTRYGGAITAGLFLEKFVDPKIPWVHIDIAGPSHHTSGWYYHPKGATGIPVRTITWYLLKRSKFFDKIGK</sequence>
<organism evidence="10 11">
    <name type="scientific">Sulfurihydrogenibium yellowstonense SS-5</name>
    <dbReference type="NCBI Taxonomy" id="432331"/>
    <lineage>
        <taxon>Bacteria</taxon>
        <taxon>Pseudomonadati</taxon>
        <taxon>Aquificota</taxon>
        <taxon>Aquificia</taxon>
        <taxon>Aquificales</taxon>
        <taxon>Hydrogenothermaceae</taxon>
        <taxon>Sulfurihydrogenibium</taxon>
    </lineage>
</organism>
<reference evidence="10 11" key="1">
    <citation type="submission" date="2009-04" db="EMBL/GenBank/DDBJ databases">
        <authorList>
            <person name="Reysenbach A.-L."/>
            <person name="Heidelberg J.F."/>
            <person name="Nelson W.C."/>
        </authorList>
    </citation>
    <scope>NUCLEOTIDE SEQUENCE [LARGE SCALE GENOMIC DNA]</scope>
    <source>
        <strain evidence="10 11">SS-5</strain>
    </source>
</reference>
<dbReference type="HAMAP" id="MF_00181">
    <property type="entry name" value="Cytosol_peptidase_M17"/>
    <property type="match status" value="1"/>
</dbReference>
<dbReference type="GO" id="GO:0030145">
    <property type="term" value="F:manganese ion binding"/>
    <property type="evidence" value="ECO:0007669"/>
    <property type="project" value="UniProtKB-UniRule"/>
</dbReference>
<dbReference type="NCBIfam" id="NF002073">
    <property type="entry name" value="PRK00913.1-2"/>
    <property type="match status" value="1"/>
</dbReference>
<dbReference type="MEROPS" id="M17.016"/>
<dbReference type="NCBIfam" id="NF002074">
    <property type="entry name" value="PRK00913.1-4"/>
    <property type="match status" value="1"/>
</dbReference>
<keyword evidence="6 8" id="KW-0378">Hydrolase</keyword>
<dbReference type="GO" id="GO:0006508">
    <property type="term" value="P:proteolysis"/>
    <property type="evidence" value="ECO:0007669"/>
    <property type="project" value="UniProtKB-KW"/>
</dbReference>
<protein>
    <recommendedName>
        <fullName evidence="8">Probable cytosol aminopeptidase</fullName>
        <ecNumber evidence="8">3.4.11.1</ecNumber>
    </recommendedName>
    <alternativeName>
        <fullName evidence="8">Leucine aminopeptidase</fullName>
        <shortName evidence="8">LAP</shortName>
        <ecNumber evidence="8">3.4.11.10</ecNumber>
    </alternativeName>
    <alternativeName>
        <fullName evidence="8">Leucyl aminopeptidase</fullName>
    </alternativeName>
</protein>
<dbReference type="PANTHER" id="PTHR11963:SF23">
    <property type="entry name" value="CYTOSOL AMINOPEPTIDASE"/>
    <property type="match status" value="1"/>
</dbReference>
<evidence type="ECO:0000256" key="3">
    <source>
        <dbReference type="ARBA" id="ARBA00009528"/>
    </source>
</evidence>
<dbReference type="InterPro" id="IPR008283">
    <property type="entry name" value="Peptidase_M17_N"/>
</dbReference>
<dbReference type="GO" id="GO:0070006">
    <property type="term" value="F:metalloaminopeptidase activity"/>
    <property type="evidence" value="ECO:0007669"/>
    <property type="project" value="InterPro"/>
</dbReference>
<dbReference type="NCBIfam" id="NF002081">
    <property type="entry name" value="PRK00913.3-3"/>
    <property type="match status" value="1"/>
</dbReference>
<name>C4FJ23_9AQUI</name>
<dbReference type="RefSeq" id="WP_007546210.1">
    <property type="nucleotide sequence ID" value="NZ_ABZS01000040.1"/>
</dbReference>
<feature type="binding site" evidence="8">
    <location>
        <position position="268"/>
    </location>
    <ligand>
        <name>Mn(2+)</name>
        <dbReference type="ChEBI" id="CHEBI:29035"/>
        <label>2</label>
    </ligand>
</feature>
<feature type="binding site" evidence="8">
    <location>
        <position position="347"/>
    </location>
    <ligand>
        <name>Mn(2+)</name>
        <dbReference type="ChEBI" id="CHEBI:29035"/>
        <label>1</label>
    </ligand>
</feature>
<feature type="binding site" evidence="8">
    <location>
        <position position="286"/>
    </location>
    <ligand>
        <name>Mn(2+)</name>
        <dbReference type="ChEBI" id="CHEBI:29035"/>
        <label>2</label>
    </ligand>
</feature>
<dbReference type="Gene3D" id="3.40.220.10">
    <property type="entry name" value="Leucine Aminopeptidase, subunit E, domain 1"/>
    <property type="match status" value="1"/>
</dbReference>
<evidence type="ECO:0000313" key="10">
    <source>
        <dbReference type="EMBL" id="EEP60924.1"/>
    </source>
</evidence>
<dbReference type="InterPro" id="IPR000819">
    <property type="entry name" value="Peptidase_M17_C"/>
</dbReference>
<dbReference type="OrthoDB" id="9809354at2"/>
<evidence type="ECO:0000256" key="7">
    <source>
        <dbReference type="ARBA" id="ARBA00023211"/>
    </source>
</evidence>
<keyword evidence="7 8" id="KW-0464">Manganese</keyword>
<keyword evidence="8" id="KW-0963">Cytoplasm</keyword>
<keyword evidence="5 8" id="KW-0645">Protease</keyword>
<keyword evidence="11" id="KW-1185">Reference proteome</keyword>
<dbReference type="CDD" id="cd00433">
    <property type="entry name" value="Peptidase_M17"/>
    <property type="match status" value="1"/>
</dbReference>
<dbReference type="SUPFAM" id="SSF52949">
    <property type="entry name" value="Macro domain-like"/>
    <property type="match status" value="1"/>
</dbReference>
<dbReference type="InterPro" id="IPR023042">
    <property type="entry name" value="Peptidase_M17_leu_NH2_pept"/>
</dbReference>
<comment type="subcellular location">
    <subcellularLocation>
        <location evidence="8">Cytoplasm</location>
    </subcellularLocation>
</comment>
<comment type="catalytic activity">
    <reaction evidence="2 8">
        <text>Release of an N-terminal amino acid, preferentially leucine, but not glutamic or aspartic acids.</text>
        <dbReference type="EC" id="3.4.11.10"/>
    </reaction>
</comment>
<dbReference type="AlphaFoldDB" id="C4FJ23"/>
<dbReference type="GO" id="GO:0005737">
    <property type="term" value="C:cytoplasm"/>
    <property type="evidence" value="ECO:0007669"/>
    <property type="project" value="UniProtKB-SubCell"/>
</dbReference>
<dbReference type="NCBIfam" id="NF002076">
    <property type="entry name" value="PRK00913.2-3"/>
    <property type="match status" value="1"/>
</dbReference>
<dbReference type="EMBL" id="ABZS01000040">
    <property type="protein sequence ID" value="EEP60924.1"/>
    <property type="molecule type" value="Genomic_DNA"/>
</dbReference>
<dbReference type="Pfam" id="PF02789">
    <property type="entry name" value="Peptidase_M17_N"/>
    <property type="match status" value="1"/>
</dbReference>
<evidence type="ECO:0000256" key="6">
    <source>
        <dbReference type="ARBA" id="ARBA00022801"/>
    </source>
</evidence>
<feature type="binding site" evidence="8">
    <location>
        <position position="263"/>
    </location>
    <ligand>
        <name>Mn(2+)</name>
        <dbReference type="ChEBI" id="CHEBI:29035"/>
        <label>2</label>
    </ligand>
</feature>
<dbReference type="Pfam" id="PF00883">
    <property type="entry name" value="Peptidase_M17"/>
    <property type="match status" value="1"/>
</dbReference>
<feature type="active site" evidence="8">
    <location>
        <position position="349"/>
    </location>
</feature>
<dbReference type="SUPFAM" id="SSF53187">
    <property type="entry name" value="Zn-dependent exopeptidases"/>
    <property type="match status" value="1"/>
</dbReference>
<comment type="catalytic activity">
    <reaction evidence="1 8">
        <text>Release of an N-terminal amino acid, Xaa-|-Yaa-, in which Xaa is preferably Leu, but may be other amino acids including Pro although not Arg or Lys, and Yaa may be Pro. Amino acid amides and methyl esters are also readily hydrolyzed, but rates on arylamides are exceedingly low.</text>
        <dbReference type="EC" id="3.4.11.1"/>
    </reaction>
</comment>
<feature type="binding site" evidence="8">
    <location>
        <position position="345"/>
    </location>
    <ligand>
        <name>Mn(2+)</name>
        <dbReference type="ChEBI" id="CHEBI:29035"/>
        <label>1</label>
    </ligand>
</feature>
<feature type="active site" evidence="8">
    <location>
        <position position="275"/>
    </location>
</feature>
<comment type="cofactor">
    <cofactor evidence="8">
        <name>Mn(2+)</name>
        <dbReference type="ChEBI" id="CHEBI:29035"/>
    </cofactor>
    <text evidence="8">Binds 2 manganese ions per subunit.</text>
</comment>
<evidence type="ECO:0000256" key="2">
    <source>
        <dbReference type="ARBA" id="ARBA00000967"/>
    </source>
</evidence>
<dbReference type="EC" id="3.4.11.1" evidence="8"/>
<evidence type="ECO:0000256" key="5">
    <source>
        <dbReference type="ARBA" id="ARBA00022670"/>
    </source>
</evidence>
<evidence type="ECO:0000256" key="1">
    <source>
        <dbReference type="ARBA" id="ARBA00000135"/>
    </source>
</evidence>
<dbReference type="PANTHER" id="PTHR11963">
    <property type="entry name" value="LEUCINE AMINOPEPTIDASE-RELATED"/>
    <property type="match status" value="1"/>
</dbReference>